<sequence length="204" mass="21767">ASFCSSPPRRPPVPERSASTGACSRRTADGGAGPSRSSGAGRSPGGAAPANSAAPTRSAAGPSSVCASPPPPAADALSQASDWNLHGHSVASLGGEDSSYGEERSVPATGDVADDVHGLRQTVESQQQRIQFLENMHQQALRQLRKSREELAQAQQLRFREADKVLGLEQLISEMQVQRFSLNGQMQLRWEEWLQRARGILEGD</sequence>
<evidence type="ECO:0000313" key="4">
    <source>
        <dbReference type="Proteomes" id="UP000654075"/>
    </source>
</evidence>
<feature type="compositionally biased region" description="Low complexity" evidence="2">
    <location>
        <begin position="34"/>
        <end position="67"/>
    </location>
</feature>
<organism evidence="3 4">
    <name type="scientific">Polarella glacialis</name>
    <name type="common">Dinoflagellate</name>
    <dbReference type="NCBI Taxonomy" id="89957"/>
    <lineage>
        <taxon>Eukaryota</taxon>
        <taxon>Sar</taxon>
        <taxon>Alveolata</taxon>
        <taxon>Dinophyceae</taxon>
        <taxon>Suessiales</taxon>
        <taxon>Suessiaceae</taxon>
        <taxon>Polarella</taxon>
    </lineage>
</organism>
<accession>A0A813FI53</accession>
<proteinExistence type="predicted"/>
<evidence type="ECO:0000313" key="3">
    <source>
        <dbReference type="EMBL" id="CAE8612140.1"/>
    </source>
</evidence>
<reference evidence="3" key="1">
    <citation type="submission" date="2021-02" db="EMBL/GenBank/DDBJ databases">
        <authorList>
            <person name="Dougan E. K."/>
            <person name="Rhodes N."/>
            <person name="Thang M."/>
            <person name="Chan C."/>
        </authorList>
    </citation>
    <scope>NUCLEOTIDE SEQUENCE</scope>
</reference>
<dbReference type="AlphaFoldDB" id="A0A813FI53"/>
<protein>
    <submittedName>
        <fullName evidence="3">Uncharacterized protein</fullName>
    </submittedName>
</protein>
<keyword evidence="4" id="KW-1185">Reference proteome</keyword>
<evidence type="ECO:0000256" key="2">
    <source>
        <dbReference type="SAM" id="MobiDB-lite"/>
    </source>
</evidence>
<feature type="non-terminal residue" evidence="3">
    <location>
        <position position="1"/>
    </location>
</feature>
<name>A0A813FI53_POLGL</name>
<comment type="caution">
    <text evidence="3">The sequence shown here is derived from an EMBL/GenBank/DDBJ whole genome shotgun (WGS) entry which is preliminary data.</text>
</comment>
<feature type="coiled-coil region" evidence="1">
    <location>
        <begin position="116"/>
        <end position="157"/>
    </location>
</feature>
<gene>
    <name evidence="3" type="ORF">PGLA1383_LOCUS29939</name>
</gene>
<dbReference type="EMBL" id="CAJNNV010025088">
    <property type="protein sequence ID" value="CAE8612140.1"/>
    <property type="molecule type" value="Genomic_DNA"/>
</dbReference>
<dbReference type="Proteomes" id="UP000654075">
    <property type="component" value="Unassembled WGS sequence"/>
</dbReference>
<keyword evidence="1" id="KW-0175">Coiled coil</keyword>
<feature type="region of interest" description="Disordered" evidence="2">
    <location>
        <begin position="1"/>
        <end position="110"/>
    </location>
</feature>
<evidence type="ECO:0000256" key="1">
    <source>
        <dbReference type="SAM" id="Coils"/>
    </source>
</evidence>